<dbReference type="SMART" id="SM00448">
    <property type="entry name" value="REC"/>
    <property type="match status" value="1"/>
</dbReference>
<dbReference type="SMART" id="SM00850">
    <property type="entry name" value="LytTR"/>
    <property type="match status" value="1"/>
</dbReference>
<dbReference type="GO" id="GO:0003677">
    <property type="term" value="F:DNA binding"/>
    <property type="evidence" value="ECO:0007669"/>
    <property type="project" value="UniProtKB-KW"/>
</dbReference>
<evidence type="ECO:0000256" key="2">
    <source>
        <dbReference type="ARBA" id="ARBA00024867"/>
    </source>
</evidence>
<evidence type="ECO:0000259" key="4">
    <source>
        <dbReference type="PROSITE" id="PS50110"/>
    </source>
</evidence>
<evidence type="ECO:0000256" key="3">
    <source>
        <dbReference type="PROSITE-ProRule" id="PRU00169"/>
    </source>
</evidence>
<dbReference type="Gene3D" id="3.40.50.2300">
    <property type="match status" value="1"/>
</dbReference>
<dbReference type="InterPro" id="IPR001789">
    <property type="entry name" value="Sig_transdc_resp-reg_receiver"/>
</dbReference>
<evidence type="ECO:0000259" key="5">
    <source>
        <dbReference type="PROSITE" id="PS50930"/>
    </source>
</evidence>
<keyword evidence="9" id="KW-1185">Reference proteome</keyword>
<evidence type="ECO:0000313" key="8">
    <source>
        <dbReference type="Proteomes" id="UP000260680"/>
    </source>
</evidence>
<dbReference type="Proteomes" id="UP001419084">
    <property type="component" value="Unassembled WGS sequence"/>
</dbReference>
<comment type="caution">
    <text evidence="7">The sequence shown here is derived from an EMBL/GenBank/DDBJ whole genome shotgun (WGS) entry which is preliminary data.</text>
</comment>
<accession>A0A3E2NB58</accession>
<organism evidence="7 8">
    <name type="scientific">Lacrimispora amygdalina</name>
    <dbReference type="NCBI Taxonomy" id="253257"/>
    <lineage>
        <taxon>Bacteria</taxon>
        <taxon>Bacillati</taxon>
        <taxon>Bacillota</taxon>
        <taxon>Clostridia</taxon>
        <taxon>Lachnospirales</taxon>
        <taxon>Lachnospiraceae</taxon>
        <taxon>Lacrimispora</taxon>
    </lineage>
</organism>
<dbReference type="AlphaFoldDB" id="A0A3E2NB58"/>
<gene>
    <name evidence="7" type="ORF">DS742_14575</name>
    <name evidence="6" type="ORF">LAD12857_43670</name>
</gene>
<dbReference type="PROSITE" id="PS50930">
    <property type="entry name" value="HTH_LYTTR"/>
    <property type="match status" value="1"/>
</dbReference>
<dbReference type="Pfam" id="PF00072">
    <property type="entry name" value="Response_reg"/>
    <property type="match status" value="1"/>
</dbReference>
<proteinExistence type="predicted"/>
<comment type="function">
    <text evidence="2">May play the central regulatory role in sporulation. It may be an element of the effector pathway responsible for the activation of sporulation genes in response to nutritional stress. Spo0A may act in concert with spo0H (a sigma factor) to control the expression of some genes that are critical to the sporulation process.</text>
</comment>
<dbReference type="GO" id="GO:0000156">
    <property type="term" value="F:phosphorelay response regulator activity"/>
    <property type="evidence" value="ECO:0007669"/>
    <property type="project" value="InterPro"/>
</dbReference>
<evidence type="ECO:0000313" key="6">
    <source>
        <dbReference type="EMBL" id="GLB32444.1"/>
    </source>
</evidence>
<evidence type="ECO:0000256" key="1">
    <source>
        <dbReference type="ARBA" id="ARBA00018672"/>
    </source>
</evidence>
<dbReference type="EMBL" id="QOHO01000045">
    <property type="protein sequence ID" value="RFZ78111.1"/>
    <property type="molecule type" value="Genomic_DNA"/>
</dbReference>
<feature type="domain" description="Response regulatory" evidence="4">
    <location>
        <begin position="3"/>
        <end position="120"/>
    </location>
</feature>
<evidence type="ECO:0000313" key="7">
    <source>
        <dbReference type="EMBL" id="RFZ78111.1"/>
    </source>
</evidence>
<reference evidence="6 9" key="2">
    <citation type="journal article" date="2024" name="Int. J. Syst. Evol. Microbiol.">
        <title>Lacrimispora brassicae sp. nov. isolated from fermented cabbage, and proposal of Clostridium indicum Gundawar et al. 2019 and Clostridium methoxybenzovorans Mechichi et al. 1999 as heterotypic synonyms of Lacrimispora amygdalina (Parshina et al. 2003) Haas and Blanchard 2020 and Lacrimispora indolis (McClung and McCoy 1957) Haas and Blanchard 2020, respectively.</title>
        <authorList>
            <person name="Kobayashi H."/>
            <person name="Tanizawa Y."/>
            <person name="Sakamoto M."/>
            <person name="Ohkuma M."/>
            <person name="Tohno M."/>
        </authorList>
    </citation>
    <scope>NUCLEOTIDE SEQUENCE [LARGE SCALE GENOMIC DNA]</scope>
    <source>
        <strain evidence="6 9">DSM 12857</strain>
    </source>
</reference>
<keyword evidence="7" id="KW-0238">DNA-binding</keyword>
<dbReference type="OrthoDB" id="9802383at2"/>
<feature type="modified residue" description="4-aspartylphosphate" evidence="3">
    <location>
        <position position="57"/>
    </location>
</feature>
<dbReference type="PROSITE" id="PS50110">
    <property type="entry name" value="RESPONSE_REGULATORY"/>
    <property type="match status" value="1"/>
</dbReference>
<dbReference type="Proteomes" id="UP000260680">
    <property type="component" value="Unassembled WGS sequence"/>
</dbReference>
<dbReference type="SUPFAM" id="SSF52172">
    <property type="entry name" value="CheY-like"/>
    <property type="match status" value="1"/>
</dbReference>
<dbReference type="RefSeq" id="WP_117417709.1">
    <property type="nucleotide sequence ID" value="NZ_BRPJ01000096.1"/>
</dbReference>
<reference evidence="7 8" key="1">
    <citation type="submission" date="2018-07" db="EMBL/GenBank/DDBJ databases">
        <title>New species, Clostridium PI-S10-A1B.</title>
        <authorList>
            <person name="Krishna G."/>
            <person name="Summeta K."/>
            <person name="Shikha S."/>
            <person name="Prabhu P.B."/>
            <person name="Suresh K."/>
        </authorList>
    </citation>
    <scope>NUCLEOTIDE SEQUENCE [LARGE SCALE GENOMIC DNA]</scope>
    <source>
        <strain evidence="7 8">PI-S10-A1B</strain>
    </source>
</reference>
<dbReference type="Gene3D" id="2.40.50.1020">
    <property type="entry name" value="LytTr DNA-binding domain"/>
    <property type="match status" value="1"/>
</dbReference>
<dbReference type="PANTHER" id="PTHR37299:SF1">
    <property type="entry name" value="STAGE 0 SPORULATION PROTEIN A HOMOLOG"/>
    <property type="match status" value="1"/>
</dbReference>
<keyword evidence="3" id="KW-0597">Phosphoprotein</keyword>
<dbReference type="InterPro" id="IPR011006">
    <property type="entry name" value="CheY-like_superfamily"/>
</dbReference>
<dbReference type="InterPro" id="IPR007492">
    <property type="entry name" value="LytTR_DNA-bd_dom"/>
</dbReference>
<dbReference type="Pfam" id="PF04397">
    <property type="entry name" value="LytTR"/>
    <property type="match status" value="1"/>
</dbReference>
<dbReference type="PANTHER" id="PTHR37299">
    <property type="entry name" value="TRANSCRIPTIONAL REGULATOR-RELATED"/>
    <property type="match status" value="1"/>
</dbReference>
<sequence length="236" mass="27132">MIRIAVVDDDAGSVSQIKEYLLRYQNERNELFHILTFSDGDEIVENYKAEYDIILLDIEMRFMDGMTAAQLIREKDPEVVIIFITNMAQYAIKGYTVRATDYVLKPVSYFSFSQRLDKVVGRMNRNVKKFMAVNIKGGTVKLYLPDICYVESLGHRLIFHTLTGEYVTFGAMKDAQEKLKNSNFFRCSKGYLLNLEHVEGVQDGCVLMKGARLPISRTRKKEFMEELTNYLGGVLS</sequence>
<dbReference type="EMBL" id="BRPJ01000096">
    <property type="protein sequence ID" value="GLB32444.1"/>
    <property type="molecule type" value="Genomic_DNA"/>
</dbReference>
<name>A0A3E2NB58_9FIRM</name>
<feature type="domain" description="HTH LytTR-type" evidence="5">
    <location>
        <begin position="131"/>
        <end position="229"/>
    </location>
</feature>
<evidence type="ECO:0000313" key="9">
    <source>
        <dbReference type="Proteomes" id="UP001419084"/>
    </source>
</evidence>
<dbReference type="InterPro" id="IPR046947">
    <property type="entry name" value="LytR-like"/>
</dbReference>
<protein>
    <recommendedName>
        <fullName evidence="1">Stage 0 sporulation protein A homolog</fullName>
    </recommendedName>
</protein>